<evidence type="ECO:0000259" key="6">
    <source>
        <dbReference type="Pfam" id="PF00890"/>
    </source>
</evidence>
<proteinExistence type="predicted"/>
<dbReference type="SUPFAM" id="SSF51905">
    <property type="entry name" value="FAD/NAD(P)-binding domain"/>
    <property type="match status" value="1"/>
</dbReference>
<dbReference type="Gene3D" id="3.90.700.10">
    <property type="entry name" value="Succinate dehydrogenase/fumarate reductase flavoprotein, catalytic domain"/>
    <property type="match status" value="1"/>
</dbReference>
<dbReference type="InterPro" id="IPR027477">
    <property type="entry name" value="Succ_DH/fumarate_Rdtase_cat_sf"/>
</dbReference>
<dbReference type="KEGG" id="spib:G8759_04370"/>
<comment type="cofactor">
    <cofactor evidence="1">
        <name>FAD</name>
        <dbReference type="ChEBI" id="CHEBI:57692"/>
    </cofactor>
</comment>
<name>A0A6G9AHI2_9BACT</name>
<dbReference type="RefSeq" id="WP_167205574.1">
    <property type="nucleotide sequence ID" value="NZ_CP050063.1"/>
</dbReference>
<keyword evidence="4" id="KW-0560">Oxidoreductase</keyword>
<reference evidence="7 8" key="1">
    <citation type="submission" date="2020-03" db="EMBL/GenBank/DDBJ databases">
        <authorList>
            <person name="Kim M.K."/>
        </authorList>
    </citation>
    <scope>NUCLEOTIDE SEQUENCE [LARGE SCALE GENOMIC DNA]</scope>
    <source>
        <strain evidence="7 8">BT328</strain>
    </source>
</reference>
<dbReference type="InterPro" id="IPR003953">
    <property type="entry name" value="FAD-dep_OxRdtase_2_FAD-bd"/>
</dbReference>
<keyword evidence="2" id="KW-0285">Flavoprotein</keyword>
<dbReference type="SUPFAM" id="SSF56425">
    <property type="entry name" value="Succinate dehydrogenase/fumarate reductase flavoprotein, catalytic domain"/>
    <property type="match status" value="1"/>
</dbReference>
<dbReference type="PANTHER" id="PTHR43400:SF7">
    <property type="entry name" value="FAD-DEPENDENT OXIDOREDUCTASE 2 FAD BINDING DOMAIN-CONTAINING PROTEIN"/>
    <property type="match status" value="1"/>
</dbReference>
<feature type="compositionally biased region" description="Polar residues" evidence="5">
    <location>
        <begin position="414"/>
        <end position="423"/>
    </location>
</feature>
<evidence type="ECO:0000256" key="3">
    <source>
        <dbReference type="ARBA" id="ARBA00022827"/>
    </source>
</evidence>
<feature type="domain" description="FAD-dependent oxidoreductase 2 FAD-binding" evidence="6">
    <location>
        <begin position="14"/>
        <end position="486"/>
    </location>
</feature>
<dbReference type="Proteomes" id="UP000501802">
    <property type="component" value="Chromosome"/>
</dbReference>
<evidence type="ECO:0000256" key="4">
    <source>
        <dbReference type="ARBA" id="ARBA00023002"/>
    </source>
</evidence>
<dbReference type="InterPro" id="IPR036188">
    <property type="entry name" value="FAD/NAD-bd_sf"/>
</dbReference>
<evidence type="ECO:0000256" key="1">
    <source>
        <dbReference type="ARBA" id="ARBA00001974"/>
    </source>
</evidence>
<dbReference type="InterPro" id="IPR050315">
    <property type="entry name" value="FAD-oxidoreductase_2"/>
</dbReference>
<accession>A0A6G9AHI2</accession>
<dbReference type="EMBL" id="CP050063">
    <property type="protein sequence ID" value="QIP11920.1"/>
    <property type="molecule type" value="Genomic_DNA"/>
</dbReference>
<feature type="region of interest" description="Disordered" evidence="5">
    <location>
        <begin position="402"/>
        <end position="423"/>
    </location>
</feature>
<organism evidence="7 8">
    <name type="scientific">Spirosoma aureum</name>
    <dbReference type="NCBI Taxonomy" id="2692134"/>
    <lineage>
        <taxon>Bacteria</taxon>
        <taxon>Pseudomonadati</taxon>
        <taxon>Bacteroidota</taxon>
        <taxon>Cytophagia</taxon>
        <taxon>Cytophagales</taxon>
        <taxon>Cytophagaceae</taxon>
        <taxon>Spirosoma</taxon>
    </lineage>
</organism>
<evidence type="ECO:0000256" key="5">
    <source>
        <dbReference type="SAM" id="MobiDB-lite"/>
    </source>
</evidence>
<dbReference type="Gene3D" id="3.50.50.60">
    <property type="entry name" value="FAD/NAD(P)-binding domain"/>
    <property type="match status" value="1"/>
</dbReference>
<dbReference type="Pfam" id="PF00890">
    <property type="entry name" value="FAD_binding_2"/>
    <property type="match status" value="1"/>
</dbReference>
<keyword evidence="3" id="KW-0274">FAD</keyword>
<protein>
    <submittedName>
        <fullName evidence="7">FAD-dependent oxidoreductase</fullName>
    </submittedName>
</protein>
<sequence>MTIIPNQGELPGVDVLIIGSGSAAMCAGISALENGAHVLMVEKADALEWGGNSRYTAGAMRFAFDSYEDLKPLIRDLTDDRLANTDFGSYPKEQFLADLQYFNQGEPPTETQQFLVDESLSVMQWLSSHNIRFDPSYARQSFLKDGRHTFWGGLALDVEGEGDGLVRAERAEFERLGGTILYNCSAEEVVMQNGKMGGVRCLRSGIPLWIPCRTVVLGCGGFEASKELRTQFLGDAWTDAKVRGTRHNTGKGLELATKLGAALRGNFGGCHAVPMDKNMPDYGNTDLPHNERKHYRKISYLYGLMLNALGERFVDEGLDMRNYTYAQFGKAIIEQPGNVAWQLFDASVEPYLYADYRFRFASVVEADTLSDLIGKLDGIDQATALRTVDAYNRATEISHHIPFDPTRKDGKRTQGLSPEKTNWANPLTTPPFKAYPVTCGITFTYGGLAVNRNGEVLNATDEPIPGLFACGELVGGVFFHGYPGGSGLTSGAVFGRYAGKSAAQYSLQKPSSLNS</sequence>
<gene>
    <name evidence="7" type="ORF">G8759_04370</name>
</gene>
<feature type="compositionally biased region" description="Basic and acidic residues" evidence="5">
    <location>
        <begin position="402"/>
        <end position="412"/>
    </location>
</feature>
<dbReference type="GO" id="GO:0016491">
    <property type="term" value="F:oxidoreductase activity"/>
    <property type="evidence" value="ECO:0007669"/>
    <property type="project" value="UniProtKB-KW"/>
</dbReference>
<keyword evidence="8" id="KW-1185">Reference proteome</keyword>
<evidence type="ECO:0000313" key="7">
    <source>
        <dbReference type="EMBL" id="QIP11920.1"/>
    </source>
</evidence>
<dbReference type="AlphaFoldDB" id="A0A6G9AHI2"/>
<evidence type="ECO:0000256" key="2">
    <source>
        <dbReference type="ARBA" id="ARBA00022630"/>
    </source>
</evidence>
<dbReference type="NCBIfam" id="NF006130">
    <property type="entry name" value="PRK08274.1"/>
    <property type="match status" value="1"/>
</dbReference>
<evidence type="ECO:0000313" key="8">
    <source>
        <dbReference type="Proteomes" id="UP000501802"/>
    </source>
</evidence>
<dbReference type="PANTHER" id="PTHR43400">
    <property type="entry name" value="FUMARATE REDUCTASE"/>
    <property type="match status" value="1"/>
</dbReference>